<evidence type="ECO:0000256" key="1">
    <source>
        <dbReference type="SAM" id="Coils"/>
    </source>
</evidence>
<feature type="coiled-coil region" evidence="1">
    <location>
        <begin position="239"/>
        <end position="326"/>
    </location>
</feature>
<protein>
    <submittedName>
        <fullName evidence="3">Methyltransferase domain-containing protein</fullName>
    </submittedName>
</protein>
<keyword evidence="3" id="KW-0489">Methyltransferase</keyword>
<dbReference type="GO" id="GO:0032259">
    <property type="term" value="P:methylation"/>
    <property type="evidence" value="ECO:0007669"/>
    <property type="project" value="UniProtKB-KW"/>
</dbReference>
<keyword evidence="1" id="KW-0175">Coiled coil</keyword>
<dbReference type="CDD" id="cd02440">
    <property type="entry name" value="AdoMet_MTases"/>
    <property type="match status" value="1"/>
</dbReference>
<dbReference type="InterPro" id="IPR013216">
    <property type="entry name" value="Methyltransf_11"/>
</dbReference>
<dbReference type="InterPro" id="IPR029063">
    <property type="entry name" value="SAM-dependent_MTases_sf"/>
</dbReference>
<organism evidence="3 4">
    <name type="scientific">Pseudomonas putida</name>
    <name type="common">Arthrobacter siderocapsulatus</name>
    <dbReference type="NCBI Taxonomy" id="303"/>
    <lineage>
        <taxon>Bacteria</taxon>
        <taxon>Pseudomonadati</taxon>
        <taxon>Pseudomonadota</taxon>
        <taxon>Gammaproteobacteria</taxon>
        <taxon>Pseudomonadales</taxon>
        <taxon>Pseudomonadaceae</taxon>
        <taxon>Pseudomonas</taxon>
    </lineage>
</organism>
<sequence>MHLPAHNYGRLFLETYRNNLPVGSKVVVMGAQHLGGSPKDICPQGFECIGVDTAEGPGVDIVLDDACALPFEAESVDAVICSSRFGHADMFWVVFNEFLRILKPSGLLCVCAPNDGDLQRQPEDCWRFYPDAGHALVNWAQRSGYSPTLLESFIGPREASGLAGNRHDFVGVFAKTAAMAPQFNNLMFSGQAELTNVRLPGATELLNVQARSADAALLDQLREENAALLGSRHHLQALLADAQQTHQQLHAQLAEASAAPQEVKAKLQAQLAEAHSVAAEAQHALAASMASAKVDQQLLATLRDEVANARSETSQAREEAQSLKLQLALRNEQASRSADEFASIVQGIHSSSSWKVTAPMRLLSRALRGQRPLVAGGLRARVLQQVKPLYWAIPPKYRNSVLNWGYRNLAFVFRGSPHYEMWKNGSQPLIEAVDNTLINLDGVLQADHVEGTIAIHLHMYYDDLAPEFAGYLKHMPFVYDLYVSVKDAEGEQACRAAFQQLPNCNAQVFQVVDNRGRDIAPMFVTFGEALRGYDYIAHLHSKKSLYNAGATEGWRQYLAGNLLGSTATIRRIFTLMTGGKGIVYPQNFKSVPSQANTWLANKGMGTAWCARLGIAPVPQGYFDFPAGSMFWARGDAMQPLFSAGITINDFNEEAGQTDGTFAHCLERLLALSGRKQGLQPGILQDTENPTWSSWRLDQSVGRPHEWMVGQFSNPAIKCIGFDIFDTLLIRPLIDAETTKRIVAANLPAHLSALFSDYRVLAEGEARKQKGKDVDLDDIYQAFQQLTKLADQDVQTIRELEEHTEYQSLSVRSGGLELFEAAKATGKPVALISDMFLPKSLIIAALNANGVHGWTAFYLSNEVGLRKDTGQLYDHVLQDYGLQPSEFIMVGDNERSDLQIPCDKGCVGLHILRPTELARGTPRLRSIVERYEFAHDLNAELTLGLLFQKNFPAVVYPNLNPGSLFHATPYNIGYSLVGPMLTGMAQWLIDNARRDGVEQLHFLAREGQLMKAVYDVWAEGVSDAPPSKYLVVSRRTCSVPLLANLDDVLALGKGDYYLNTASNYLLERFGLTLSDSAWSELQTELNVGRDTQVEVRNGNLAVLEPVLTKLAETIFKQAEQEREALALYLKTMGLMGGQRNAVVDVGYGATIQNYLCKLTGQKLNGYYLATDERSIPVAEQHGVVVRGCLMHNVEHSLAAPIMYLRSFELEKLLSSSDGQVVKYASKDGVNVEAHYRELSVQERDGDAFRNDLRNGVLQFAKDAVRVRTQLLGSFAPSLEASRAIADEFFSKHSTDELKLLGEVMLDDHYCGRGVV</sequence>
<gene>
    <name evidence="3" type="ORF">GN299_13975</name>
</gene>
<dbReference type="Gene3D" id="3.40.50.1000">
    <property type="entry name" value="HAD superfamily/HAD-like"/>
    <property type="match status" value="1"/>
</dbReference>
<dbReference type="Gene3D" id="3.40.50.150">
    <property type="entry name" value="Vaccinia Virus protein VP39"/>
    <property type="match status" value="1"/>
</dbReference>
<proteinExistence type="predicted"/>
<evidence type="ECO:0000259" key="2">
    <source>
        <dbReference type="Pfam" id="PF08241"/>
    </source>
</evidence>
<dbReference type="GO" id="GO:0008757">
    <property type="term" value="F:S-adenosylmethionine-dependent methyltransferase activity"/>
    <property type="evidence" value="ECO:0007669"/>
    <property type="project" value="InterPro"/>
</dbReference>
<dbReference type="Pfam" id="PF08241">
    <property type="entry name" value="Methyltransf_11"/>
    <property type="match status" value="1"/>
</dbReference>
<evidence type="ECO:0000313" key="3">
    <source>
        <dbReference type="EMBL" id="KAF0254180.1"/>
    </source>
</evidence>
<dbReference type="Pfam" id="PF05045">
    <property type="entry name" value="RgpF"/>
    <property type="match status" value="1"/>
</dbReference>
<name>A0A7V8J481_PSEPU</name>
<dbReference type="InterPro" id="IPR023214">
    <property type="entry name" value="HAD_sf"/>
</dbReference>
<keyword evidence="3" id="KW-0808">Transferase</keyword>
<dbReference type="SUPFAM" id="SSF56784">
    <property type="entry name" value="HAD-like"/>
    <property type="match status" value="1"/>
</dbReference>
<comment type="caution">
    <text evidence="3">The sequence shown here is derived from an EMBL/GenBank/DDBJ whole genome shotgun (WGS) entry which is preliminary data.</text>
</comment>
<dbReference type="InterPro" id="IPR007739">
    <property type="entry name" value="RgpF"/>
</dbReference>
<feature type="domain" description="Methyltransferase type 11" evidence="2">
    <location>
        <begin position="57"/>
        <end position="109"/>
    </location>
</feature>
<accession>A0A7V8J481</accession>
<dbReference type="Proteomes" id="UP000442695">
    <property type="component" value="Unassembled WGS sequence"/>
</dbReference>
<dbReference type="Pfam" id="PF00702">
    <property type="entry name" value="Hydrolase"/>
    <property type="match status" value="1"/>
</dbReference>
<dbReference type="EMBL" id="WOWR01000016">
    <property type="protein sequence ID" value="KAF0254180.1"/>
    <property type="molecule type" value="Genomic_DNA"/>
</dbReference>
<dbReference type="InterPro" id="IPR036412">
    <property type="entry name" value="HAD-like_sf"/>
</dbReference>
<dbReference type="SUPFAM" id="SSF53335">
    <property type="entry name" value="S-adenosyl-L-methionine-dependent methyltransferases"/>
    <property type="match status" value="1"/>
</dbReference>
<reference evidence="3 4" key="1">
    <citation type="submission" date="2019-12" db="EMBL/GenBank/DDBJ databases">
        <authorList>
            <person name="Woiski C."/>
        </authorList>
    </citation>
    <scope>NUCLEOTIDE SEQUENCE [LARGE SCALE GENOMIC DNA]</scope>
    <source>
        <strain evidence="3 4">BOE100</strain>
    </source>
</reference>
<evidence type="ECO:0000313" key="4">
    <source>
        <dbReference type="Proteomes" id="UP000442695"/>
    </source>
</evidence>